<dbReference type="Gene3D" id="3.40.50.720">
    <property type="entry name" value="NAD(P)-binding Rossmann-like Domain"/>
    <property type="match status" value="1"/>
</dbReference>
<evidence type="ECO:0000256" key="1">
    <source>
        <dbReference type="ARBA" id="ARBA00006484"/>
    </source>
</evidence>
<keyword evidence="4" id="KW-1185">Reference proteome</keyword>
<dbReference type="PANTHER" id="PTHR43976:SF16">
    <property type="entry name" value="SHORT-CHAIN DEHYDROGENASE_REDUCTASE FAMILY PROTEIN"/>
    <property type="match status" value="1"/>
</dbReference>
<dbReference type="AlphaFoldDB" id="A0AAN8EDZ3"/>
<dbReference type="Proteomes" id="UP001316803">
    <property type="component" value="Unassembled WGS sequence"/>
</dbReference>
<dbReference type="EMBL" id="JAKLMC020000012">
    <property type="protein sequence ID" value="KAK5953253.1"/>
    <property type="molecule type" value="Genomic_DNA"/>
</dbReference>
<name>A0AAN8EDZ3_9EURO</name>
<evidence type="ECO:0000256" key="2">
    <source>
        <dbReference type="ARBA" id="ARBA00023002"/>
    </source>
</evidence>
<dbReference type="InterPro" id="IPR051911">
    <property type="entry name" value="SDR_oxidoreductase"/>
</dbReference>
<dbReference type="PANTHER" id="PTHR43976">
    <property type="entry name" value="SHORT CHAIN DEHYDROGENASE"/>
    <property type="match status" value="1"/>
</dbReference>
<keyword evidence="2" id="KW-0560">Oxidoreductase</keyword>
<dbReference type="GO" id="GO:0016491">
    <property type="term" value="F:oxidoreductase activity"/>
    <property type="evidence" value="ECO:0007669"/>
    <property type="project" value="UniProtKB-KW"/>
</dbReference>
<evidence type="ECO:0000313" key="3">
    <source>
        <dbReference type="EMBL" id="KAK5953253.1"/>
    </source>
</evidence>
<gene>
    <name evidence="3" type="ORF">OHC33_005821</name>
</gene>
<sequence>MDHMMPVQLPTSRPQLIWLIISGSTAGLTVQFAQSIRERGDIAIVVGAGEEHRAGLQDAGAFLLTTTWYLEYGLIDHLYVVEQAIKFRGRVDVVLHQESSVRLGIAESLHTETSHLGIKTILIEPGQFGVDLFQDGYLQAFLGSPLSENARWPSQSLPQYLHALRQVSAGDGTKLVEVVLDLVREEGVAASRNTLFRLPLGTDAFNIIKAKCQETLKLLKEWEDVIKSTDIDSSAHTALRINALHRCRP</sequence>
<protein>
    <submittedName>
        <fullName evidence="3">Uncharacterized protein</fullName>
    </submittedName>
</protein>
<accession>A0AAN8EDZ3</accession>
<comment type="caution">
    <text evidence="3">The sequence shown here is derived from an EMBL/GenBank/DDBJ whole genome shotgun (WGS) entry which is preliminary data.</text>
</comment>
<comment type="similarity">
    <text evidence="1">Belongs to the short-chain dehydrogenases/reductases (SDR) family.</text>
</comment>
<evidence type="ECO:0000313" key="4">
    <source>
        <dbReference type="Proteomes" id="UP001316803"/>
    </source>
</evidence>
<organism evidence="3 4">
    <name type="scientific">Knufia fluminis</name>
    <dbReference type="NCBI Taxonomy" id="191047"/>
    <lineage>
        <taxon>Eukaryota</taxon>
        <taxon>Fungi</taxon>
        <taxon>Dikarya</taxon>
        <taxon>Ascomycota</taxon>
        <taxon>Pezizomycotina</taxon>
        <taxon>Eurotiomycetes</taxon>
        <taxon>Chaetothyriomycetidae</taxon>
        <taxon>Chaetothyriales</taxon>
        <taxon>Trichomeriaceae</taxon>
        <taxon>Knufia</taxon>
    </lineage>
</organism>
<reference evidence="3 4" key="1">
    <citation type="submission" date="2022-12" db="EMBL/GenBank/DDBJ databases">
        <title>Genomic features and morphological characterization of a novel Knufia sp. strain isolated from spacecraft assembly facility.</title>
        <authorList>
            <person name="Teixeira M."/>
            <person name="Chander A.M."/>
            <person name="Stajich J.E."/>
            <person name="Venkateswaran K."/>
        </authorList>
    </citation>
    <scope>NUCLEOTIDE SEQUENCE [LARGE SCALE GENOMIC DNA]</scope>
    <source>
        <strain evidence="3 4">FJI-L2-BK-P2</strain>
    </source>
</reference>
<proteinExistence type="inferred from homology"/>